<comment type="caution">
    <text evidence="7">The sequence shown here is derived from an EMBL/GenBank/DDBJ whole genome shotgun (WGS) entry which is preliminary data.</text>
</comment>
<evidence type="ECO:0000256" key="4">
    <source>
        <dbReference type="ARBA" id="ARBA00022679"/>
    </source>
</evidence>
<dbReference type="InterPro" id="IPR023095">
    <property type="entry name" value="Ade_MeTrfase_dom_2"/>
</dbReference>
<dbReference type="InterPro" id="IPR029063">
    <property type="entry name" value="SAM-dependent_MTases_sf"/>
</dbReference>
<dbReference type="InterPro" id="IPR012327">
    <property type="entry name" value="MeTrfase_D12"/>
</dbReference>
<dbReference type="SUPFAM" id="SSF53335">
    <property type="entry name" value="S-adenosyl-L-methionine-dependent methyltransferases"/>
    <property type="match status" value="1"/>
</dbReference>
<name>A0ABU3K3A4_9BACT</name>
<organism evidence="7 8">
    <name type="scientific">Candidatus Nitronereus thalassa</name>
    <dbReference type="NCBI Taxonomy" id="3020898"/>
    <lineage>
        <taxon>Bacteria</taxon>
        <taxon>Pseudomonadati</taxon>
        <taxon>Nitrospirota</taxon>
        <taxon>Nitrospiria</taxon>
        <taxon>Nitrospirales</taxon>
        <taxon>Nitrospiraceae</taxon>
        <taxon>Candidatus Nitronereus</taxon>
    </lineage>
</organism>
<comment type="similarity">
    <text evidence="1">Belongs to the N(4)/N(6)-methyltransferase family.</text>
</comment>
<dbReference type="Pfam" id="PF02086">
    <property type="entry name" value="MethyltransfD12"/>
    <property type="match status" value="1"/>
</dbReference>
<keyword evidence="5" id="KW-0949">S-adenosyl-L-methionine</keyword>
<dbReference type="Proteomes" id="UP001250932">
    <property type="component" value="Unassembled WGS sequence"/>
</dbReference>
<dbReference type="RefSeq" id="WP_313831223.1">
    <property type="nucleotide sequence ID" value="NZ_JAQOUE010000001.1"/>
</dbReference>
<reference evidence="7 8" key="1">
    <citation type="journal article" date="2023" name="ISME J.">
        <title>Cultivation and genomic characterization of novel and ubiquitous marine nitrite-oxidizing bacteria from the Nitrospirales.</title>
        <authorList>
            <person name="Mueller A.J."/>
            <person name="Daebeler A."/>
            <person name="Herbold C.W."/>
            <person name="Kirkegaard R.H."/>
            <person name="Daims H."/>
        </authorList>
    </citation>
    <scope>NUCLEOTIDE SEQUENCE [LARGE SCALE GENOMIC DNA]</scope>
    <source>
        <strain evidence="7 8">EB</strain>
    </source>
</reference>
<dbReference type="PIRSF" id="PIRSF000398">
    <property type="entry name" value="M_m6A_EcoRV"/>
    <property type="match status" value="1"/>
</dbReference>
<evidence type="ECO:0000256" key="3">
    <source>
        <dbReference type="ARBA" id="ARBA00022603"/>
    </source>
</evidence>
<evidence type="ECO:0000256" key="5">
    <source>
        <dbReference type="ARBA" id="ARBA00022691"/>
    </source>
</evidence>
<dbReference type="InterPro" id="IPR012263">
    <property type="entry name" value="M_m6A_EcoRV"/>
</dbReference>
<dbReference type="EMBL" id="JAQOUE010000001">
    <property type="protein sequence ID" value="MDT7040864.1"/>
    <property type="molecule type" value="Genomic_DNA"/>
</dbReference>
<proteinExistence type="inferred from homology"/>
<dbReference type="GO" id="GO:0008168">
    <property type="term" value="F:methyltransferase activity"/>
    <property type="evidence" value="ECO:0007669"/>
    <property type="project" value="UniProtKB-KW"/>
</dbReference>
<dbReference type="GO" id="GO:0032259">
    <property type="term" value="P:methylation"/>
    <property type="evidence" value="ECO:0007669"/>
    <property type="project" value="UniProtKB-KW"/>
</dbReference>
<gene>
    <name evidence="7" type="ORF">PPG34_00795</name>
</gene>
<accession>A0ABU3K3A4</accession>
<keyword evidence="3 7" id="KW-0489">Methyltransferase</keyword>
<evidence type="ECO:0000313" key="7">
    <source>
        <dbReference type="EMBL" id="MDT7040864.1"/>
    </source>
</evidence>
<sequence length="260" mass="28777">MNGTIILSKWLGGKSRICKQLIELLPEHHCYVEPFGGMASVLLNKPASAVEVYNDLNGQIATLFMVLKFHPDELARELQGLVISRQLFEHFKSHAGLTDIQRAARLLYALEYGFGGQGQHFGTSTHKSAISVQAVIGRADLVATRFTRVVVENLDWEDCLARYDSPQTVFFCDPPYWGTAGYAVPFSERDQIVLADRLRAIQGKFVMTNSDARFVRGLYRGLPMRTLKSKLTAGSSNSSTLSHLVVTNFDHRAGSVRGGG</sequence>
<keyword evidence="4" id="KW-0808">Transferase</keyword>
<evidence type="ECO:0000256" key="2">
    <source>
        <dbReference type="ARBA" id="ARBA00011900"/>
    </source>
</evidence>
<dbReference type="PANTHER" id="PTHR30481:SF4">
    <property type="entry name" value="SITE-SPECIFIC DNA-METHYLTRANSFERASE (ADENINE-SPECIFIC)"/>
    <property type="match status" value="1"/>
</dbReference>
<keyword evidence="8" id="KW-1185">Reference proteome</keyword>
<evidence type="ECO:0000256" key="6">
    <source>
        <dbReference type="ARBA" id="ARBA00047942"/>
    </source>
</evidence>
<dbReference type="PRINTS" id="PR00505">
    <property type="entry name" value="D12N6MTFRASE"/>
</dbReference>
<evidence type="ECO:0000256" key="1">
    <source>
        <dbReference type="ARBA" id="ARBA00006594"/>
    </source>
</evidence>
<dbReference type="PANTHER" id="PTHR30481">
    <property type="entry name" value="DNA ADENINE METHYLASE"/>
    <property type="match status" value="1"/>
</dbReference>
<dbReference type="Gene3D" id="3.40.50.150">
    <property type="entry name" value="Vaccinia Virus protein VP39"/>
    <property type="match status" value="1"/>
</dbReference>
<dbReference type="Gene3D" id="1.10.1020.10">
    <property type="entry name" value="Adenine-specific Methyltransferase, Domain 2"/>
    <property type="match status" value="1"/>
</dbReference>
<dbReference type="EC" id="2.1.1.72" evidence="2"/>
<comment type="catalytic activity">
    <reaction evidence="6">
        <text>a 2'-deoxyadenosine in DNA + S-adenosyl-L-methionine = an N(6)-methyl-2'-deoxyadenosine in DNA + S-adenosyl-L-homocysteine + H(+)</text>
        <dbReference type="Rhea" id="RHEA:15197"/>
        <dbReference type="Rhea" id="RHEA-COMP:12418"/>
        <dbReference type="Rhea" id="RHEA-COMP:12419"/>
        <dbReference type="ChEBI" id="CHEBI:15378"/>
        <dbReference type="ChEBI" id="CHEBI:57856"/>
        <dbReference type="ChEBI" id="CHEBI:59789"/>
        <dbReference type="ChEBI" id="CHEBI:90615"/>
        <dbReference type="ChEBI" id="CHEBI:90616"/>
        <dbReference type="EC" id="2.1.1.72"/>
    </reaction>
</comment>
<evidence type="ECO:0000313" key="8">
    <source>
        <dbReference type="Proteomes" id="UP001250932"/>
    </source>
</evidence>
<protein>
    <recommendedName>
        <fullName evidence="2">site-specific DNA-methyltransferase (adenine-specific)</fullName>
        <ecNumber evidence="2">2.1.1.72</ecNumber>
    </recommendedName>
</protein>